<keyword evidence="3" id="KW-1185">Reference proteome</keyword>
<reference evidence="2 3" key="1">
    <citation type="journal article" date="2018" name="Nat. Ecol. Evol.">
        <title>Pezizomycetes genomes reveal the molecular basis of ectomycorrhizal truffle lifestyle.</title>
        <authorList>
            <person name="Murat C."/>
            <person name="Payen T."/>
            <person name="Noel B."/>
            <person name="Kuo A."/>
            <person name="Morin E."/>
            <person name="Chen J."/>
            <person name="Kohler A."/>
            <person name="Krizsan K."/>
            <person name="Balestrini R."/>
            <person name="Da Silva C."/>
            <person name="Montanini B."/>
            <person name="Hainaut M."/>
            <person name="Levati E."/>
            <person name="Barry K.W."/>
            <person name="Belfiori B."/>
            <person name="Cichocki N."/>
            <person name="Clum A."/>
            <person name="Dockter R.B."/>
            <person name="Fauchery L."/>
            <person name="Guy J."/>
            <person name="Iotti M."/>
            <person name="Le Tacon F."/>
            <person name="Lindquist E.A."/>
            <person name="Lipzen A."/>
            <person name="Malagnac F."/>
            <person name="Mello A."/>
            <person name="Molinier V."/>
            <person name="Miyauchi S."/>
            <person name="Poulain J."/>
            <person name="Riccioni C."/>
            <person name="Rubini A."/>
            <person name="Sitrit Y."/>
            <person name="Splivallo R."/>
            <person name="Traeger S."/>
            <person name="Wang M."/>
            <person name="Zifcakova L."/>
            <person name="Wipf D."/>
            <person name="Zambonelli A."/>
            <person name="Paolocci F."/>
            <person name="Nowrousian M."/>
            <person name="Ottonello S."/>
            <person name="Baldrian P."/>
            <person name="Spatafora J.W."/>
            <person name="Henrissat B."/>
            <person name="Nagy L.G."/>
            <person name="Aury J.M."/>
            <person name="Wincker P."/>
            <person name="Grigoriev I.V."/>
            <person name="Bonfante P."/>
            <person name="Martin F.M."/>
        </authorList>
    </citation>
    <scope>NUCLEOTIDE SEQUENCE [LARGE SCALE GENOMIC DNA]</scope>
    <source>
        <strain evidence="2 3">CCBAS932</strain>
    </source>
</reference>
<dbReference type="STRING" id="1392247.A0A3N4KVH9"/>
<protein>
    <submittedName>
        <fullName evidence="2">Uncharacterized protein</fullName>
    </submittedName>
</protein>
<feature type="compositionally biased region" description="Basic and acidic residues" evidence="1">
    <location>
        <begin position="84"/>
        <end position="93"/>
    </location>
</feature>
<dbReference type="Proteomes" id="UP000277580">
    <property type="component" value="Unassembled WGS sequence"/>
</dbReference>
<sequence length="167" mass="19081">MVYYQRPQSPHRDEDPYYNHNNNNNNRNNNTYRGAPVDRDRDRDRDYHRSRRSSYSPARGRSPPRDAPKAPRAYHGPSSSSYRSRSDSHDRMSGRGGNSGGGGGGYYDRDAPRDRSRSREDREWLGGPASRDVIIEGLGADVDEDYVVNPPPWNDYTIHHPPSPLLL</sequence>
<gene>
    <name evidence="2" type="ORF">P167DRAFT_573152</name>
</gene>
<feature type="compositionally biased region" description="Basic and acidic residues" evidence="1">
    <location>
        <begin position="107"/>
        <end position="124"/>
    </location>
</feature>
<feature type="compositionally biased region" description="Low complexity" evidence="1">
    <location>
        <begin position="19"/>
        <end position="35"/>
    </location>
</feature>
<accession>A0A3N4KVH9</accession>
<name>A0A3N4KVH9_9PEZI</name>
<evidence type="ECO:0000313" key="2">
    <source>
        <dbReference type="EMBL" id="RPB13478.1"/>
    </source>
</evidence>
<proteinExistence type="predicted"/>
<feature type="compositionally biased region" description="Gly residues" evidence="1">
    <location>
        <begin position="94"/>
        <end position="106"/>
    </location>
</feature>
<evidence type="ECO:0000256" key="1">
    <source>
        <dbReference type="SAM" id="MobiDB-lite"/>
    </source>
</evidence>
<dbReference type="AlphaFoldDB" id="A0A3N4KVH9"/>
<feature type="compositionally biased region" description="Low complexity" evidence="1">
    <location>
        <begin position="74"/>
        <end position="83"/>
    </location>
</feature>
<feature type="compositionally biased region" description="Basic and acidic residues" evidence="1">
    <location>
        <begin position="36"/>
        <end position="47"/>
    </location>
</feature>
<evidence type="ECO:0000313" key="3">
    <source>
        <dbReference type="Proteomes" id="UP000277580"/>
    </source>
</evidence>
<dbReference type="InParanoid" id="A0A3N4KVH9"/>
<organism evidence="2 3">
    <name type="scientific">Morchella conica CCBAS932</name>
    <dbReference type="NCBI Taxonomy" id="1392247"/>
    <lineage>
        <taxon>Eukaryota</taxon>
        <taxon>Fungi</taxon>
        <taxon>Dikarya</taxon>
        <taxon>Ascomycota</taxon>
        <taxon>Pezizomycotina</taxon>
        <taxon>Pezizomycetes</taxon>
        <taxon>Pezizales</taxon>
        <taxon>Morchellaceae</taxon>
        <taxon>Morchella</taxon>
    </lineage>
</organism>
<feature type="region of interest" description="Disordered" evidence="1">
    <location>
        <begin position="1"/>
        <end position="130"/>
    </location>
</feature>
<dbReference type="EMBL" id="ML119122">
    <property type="protein sequence ID" value="RPB13478.1"/>
    <property type="molecule type" value="Genomic_DNA"/>
</dbReference>